<dbReference type="InterPro" id="IPR012533">
    <property type="entry name" value="YcnI-copper_dom"/>
</dbReference>
<feature type="domain" description="YncI copper-binding" evidence="2">
    <location>
        <begin position="28"/>
        <end position="173"/>
    </location>
</feature>
<name>A0A7X0DTX7_RHILE</name>
<dbReference type="PANTHER" id="PTHR36302:SF1">
    <property type="entry name" value="COPPER CHAPERONE PCU(A)C"/>
    <property type="match status" value="1"/>
</dbReference>
<gene>
    <name evidence="3" type="ORF">GGE66_004049</name>
</gene>
<evidence type="ECO:0000256" key="1">
    <source>
        <dbReference type="SAM" id="SignalP"/>
    </source>
</evidence>
<dbReference type="Pfam" id="PF04314">
    <property type="entry name" value="PCuAC"/>
    <property type="match status" value="1"/>
</dbReference>
<dbReference type="InterPro" id="IPR021174">
    <property type="entry name" value="UCP037139"/>
</dbReference>
<dbReference type="PIRSF" id="PIRSF037139">
    <property type="entry name" value="UCP037139"/>
    <property type="match status" value="1"/>
</dbReference>
<evidence type="ECO:0000313" key="3">
    <source>
        <dbReference type="EMBL" id="MBB6223063.1"/>
    </source>
</evidence>
<accession>A0A7X0DTX7</accession>
<feature type="chain" id="PRO_5030685228" description="YncI copper-binding domain-containing protein" evidence="1">
    <location>
        <begin position="24"/>
        <end position="354"/>
    </location>
</feature>
<dbReference type="Gene3D" id="2.60.40.1890">
    <property type="entry name" value="PCu(A)C copper chaperone"/>
    <property type="match status" value="1"/>
</dbReference>
<dbReference type="PANTHER" id="PTHR36302">
    <property type="entry name" value="BLR7088 PROTEIN"/>
    <property type="match status" value="1"/>
</dbReference>
<dbReference type="EMBL" id="JACIIJ010000009">
    <property type="protein sequence ID" value="MBB6223063.1"/>
    <property type="molecule type" value="Genomic_DNA"/>
</dbReference>
<proteinExistence type="predicted"/>
<dbReference type="SUPFAM" id="SSF110087">
    <property type="entry name" value="DR1885-like metal-binding protein"/>
    <property type="match status" value="1"/>
</dbReference>
<dbReference type="InterPro" id="IPR007410">
    <property type="entry name" value="LpqE-like"/>
</dbReference>
<comment type="caution">
    <text evidence="3">The sequence shown here is derived from an EMBL/GenBank/DDBJ whole genome shotgun (WGS) entry which is preliminary data.</text>
</comment>
<dbReference type="InterPro" id="IPR036182">
    <property type="entry name" value="PCuAC_sf"/>
</dbReference>
<dbReference type="InterPro" id="IPR058248">
    <property type="entry name" value="Lxx211020-like"/>
</dbReference>
<organism evidence="3 4">
    <name type="scientific">Rhizobium leguminosarum</name>
    <dbReference type="NCBI Taxonomy" id="384"/>
    <lineage>
        <taxon>Bacteria</taxon>
        <taxon>Pseudomonadati</taxon>
        <taxon>Pseudomonadota</taxon>
        <taxon>Alphaproteobacteria</taxon>
        <taxon>Hyphomicrobiales</taxon>
        <taxon>Rhizobiaceae</taxon>
        <taxon>Rhizobium/Agrobacterium group</taxon>
        <taxon>Rhizobium</taxon>
    </lineage>
</organism>
<dbReference type="InterPro" id="IPR038507">
    <property type="entry name" value="YcnI-like_sf"/>
</dbReference>
<dbReference type="Gene3D" id="2.60.40.2230">
    <property type="entry name" value="Uncharacterised protein YcnI-like PF07987, DUF1775"/>
    <property type="match status" value="1"/>
</dbReference>
<feature type="signal peptide" evidence="1">
    <location>
        <begin position="1"/>
        <end position="23"/>
    </location>
</feature>
<evidence type="ECO:0000259" key="2">
    <source>
        <dbReference type="Pfam" id="PF07987"/>
    </source>
</evidence>
<evidence type="ECO:0000313" key="4">
    <source>
        <dbReference type="Proteomes" id="UP000517187"/>
    </source>
</evidence>
<protein>
    <recommendedName>
        <fullName evidence="2">YncI copper-binding domain-containing protein</fullName>
    </recommendedName>
</protein>
<keyword evidence="1" id="KW-0732">Signal</keyword>
<reference evidence="3 4" key="1">
    <citation type="submission" date="2020-08" db="EMBL/GenBank/DDBJ databases">
        <title>Genomic Encyclopedia of Type Strains, Phase IV (KMG-V): Genome sequencing to study the core and pangenomes of soil and plant-associated prokaryotes.</title>
        <authorList>
            <person name="Whitman W."/>
        </authorList>
    </citation>
    <scope>NUCLEOTIDE SEQUENCE [LARGE SCALE GENOMIC DNA]</scope>
    <source>
        <strain evidence="3 4">SEMIA 4011</strain>
    </source>
</reference>
<sequence>MKISKTFGKTFALAALLSATAFAGAEAHVTFLNKEATQESTILATLQLPHGCDGKATTEVRVKLPEGFVFAKPQPKAGWELEVIKGDYQKTYDNHGDKVKSGAVEIRWKNGNLSDDFYDTFVIQGKVSGVEAGTSLAFPVTQMCGETVEAWDQVAKEGGDAHGMKSPAPLLKVVAGEDKGHDHDDMAGMDMTGKAGMDMTGKAGMDMTGKAGMDMSAMGAAAPAGETVKAGDLEVSGGFAKAMLPGQPVGGGFFSVKNNGQTDDRLLSVTSPAAGEVQLHEMVTKDNVMRMRQLKDGIAIAAGQTLKLEPGNLHLMFQKVKTPFKQGDTVPVTLTFEKAGKVELVLQVLSAQGK</sequence>
<dbReference type="RefSeq" id="WP_184695751.1">
    <property type="nucleotide sequence ID" value="NZ_JACIIJ010000009.1"/>
</dbReference>
<dbReference type="CDD" id="cd08545">
    <property type="entry name" value="YcnI_like"/>
    <property type="match status" value="1"/>
</dbReference>
<dbReference type="Pfam" id="PF07987">
    <property type="entry name" value="DUF1775"/>
    <property type="match status" value="1"/>
</dbReference>
<dbReference type="AlphaFoldDB" id="A0A7X0DTX7"/>
<dbReference type="Proteomes" id="UP000517187">
    <property type="component" value="Unassembled WGS sequence"/>
</dbReference>